<dbReference type="SMART" id="SM00798">
    <property type="entry name" value="AICARFT_IMPCHas"/>
    <property type="match status" value="1"/>
</dbReference>
<evidence type="ECO:0000256" key="4">
    <source>
        <dbReference type="ARBA" id="ARBA00022679"/>
    </source>
</evidence>
<dbReference type="InterPro" id="IPR011607">
    <property type="entry name" value="MGS-like_dom"/>
</dbReference>
<name>E6QBE8_9ZZZZ</name>
<dbReference type="EC" id="3.5.4.10" evidence="11"/>
<dbReference type="PANTHER" id="PTHR11692">
    <property type="entry name" value="BIFUNCTIONAL PURINE BIOSYNTHESIS PROTEIN PURH"/>
    <property type="match status" value="1"/>
</dbReference>
<dbReference type="UniPathway" id="UPA00074">
    <property type="reaction ID" value="UER00133"/>
</dbReference>
<sequence length="573" mass="61337">MEALLQWRHSANACICTGVSKTLPPSGGLGTTGLLIVPFLVWTATFSEAVGFMGEITRALISVSDKRGVVEFARRLQDFGVEILSTGGTAKALMADGVAVQEVGDYTGFPELLEGRLKTLHPKIHGGLLAKRDDSSHTRQMAEYGIPAIDLLCVNLYPFAETIASADCTLEEAMENIDIGGPTMLRAAAKNWEGVTVLVDPDDYAAVLQEMEQSYGGVGASTRFRLATKVFAHTARYDGAIANYLSSLGPDGNRTTFPQTLSLQFKKAQDLRYGENPHQAAAFYRDGSGGGLADAHQLQGKELSYNNIGDGDAAVALVMEFAEPACCVVKHGNPCGVAVGPDLLGAYQRAWAGDPISAFGGIVACNRPLDAQTAELISDQFIEMVLAPAILPDARPILAKRKNLRVLAFDDGDAWRRTGWDYKRVRGGLLVQNFDQAMEAETDWKVVSERAPTVQEARDLAFVWRVGKYVRSNAIVYGREGQTVGIGAGQMSRVDAARCGVAKALELGFDLHGAALASDAFFPFRDGIDAAAAAGVKAIIQPGGSIRDEEVIASANEHGIAMVFTGVRHFRHG</sequence>
<dbReference type="Pfam" id="PF01808">
    <property type="entry name" value="AICARFT_IMPCHas"/>
    <property type="match status" value="1"/>
</dbReference>
<dbReference type="Gene3D" id="3.40.50.1380">
    <property type="entry name" value="Methylglyoxal synthase-like domain"/>
    <property type="match status" value="1"/>
</dbReference>
<keyword evidence="4 11" id="KW-0808">Transferase</keyword>
<evidence type="ECO:0000256" key="6">
    <source>
        <dbReference type="ARBA" id="ARBA00022801"/>
    </source>
</evidence>
<dbReference type="EMBL" id="CABP01000070">
    <property type="protein sequence ID" value="CBI04524.1"/>
    <property type="molecule type" value="Genomic_DNA"/>
</dbReference>
<dbReference type="PANTHER" id="PTHR11692:SF0">
    <property type="entry name" value="BIFUNCTIONAL PURINE BIOSYNTHESIS PROTEIN ATIC"/>
    <property type="match status" value="1"/>
</dbReference>
<reference evidence="11" key="1">
    <citation type="submission" date="2009-10" db="EMBL/GenBank/DDBJ databases">
        <title>Diversity of trophic interactions inside an arsenic-rich microbial ecosystem.</title>
        <authorList>
            <person name="Bertin P.N."/>
            <person name="Heinrich-Salmeron A."/>
            <person name="Pelletier E."/>
            <person name="Goulhen-Chollet F."/>
            <person name="Arsene-Ploetze F."/>
            <person name="Gallien S."/>
            <person name="Calteau A."/>
            <person name="Vallenet D."/>
            <person name="Casiot C."/>
            <person name="Chane-Woon-Ming B."/>
            <person name="Giloteaux L."/>
            <person name="Barakat M."/>
            <person name="Bonnefoy V."/>
            <person name="Bruneel O."/>
            <person name="Chandler M."/>
            <person name="Cleiss J."/>
            <person name="Duran R."/>
            <person name="Elbaz-Poulichet F."/>
            <person name="Fonknechten N."/>
            <person name="Lauga B."/>
            <person name="Mornico D."/>
            <person name="Ortet P."/>
            <person name="Schaeffer C."/>
            <person name="Siguier P."/>
            <person name="Alexander Thil Smith A."/>
            <person name="Van Dorsselaer A."/>
            <person name="Weissenbach J."/>
            <person name="Medigue C."/>
            <person name="Le Paslier D."/>
        </authorList>
    </citation>
    <scope>NUCLEOTIDE SEQUENCE</scope>
</reference>
<comment type="pathway">
    <text evidence="2">Purine metabolism; IMP biosynthesis via de novo pathway; 5-formamido-1-(5-phospho-D-ribosyl)imidazole-4-carboxamide from 5-amino-1-(5-phospho-D-ribosyl)imidazole-4-carboxamide (10-formyl THF route): step 1/1.</text>
</comment>
<organism evidence="11">
    <name type="scientific">mine drainage metagenome</name>
    <dbReference type="NCBI Taxonomy" id="410659"/>
    <lineage>
        <taxon>unclassified sequences</taxon>
        <taxon>metagenomes</taxon>
        <taxon>ecological metagenomes</taxon>
    </lineage>
</organism>
<dbReference type="FunFam" id="3.40.140.20:FF:000001">
    <property type="entry name" value="Bifunctional purine biosynthesis protein PurH"/>
    <property type="match status" value="1"/>
</dbReference>
<dbReference type="SUPFAM" id="SSF53927">
    <property type="entry name" value="Cytidine deaminase-like"/>
    <property type="match status" value="1"/>
</dbReference>
<evidence type="ECO:0000259" key="10">
    <source>
        <dbReference type="PROSITE" id="PS51855"/>
    </source>
</evidence>
<proteinExistence type="inferred from homology"/>
<comment type="catalytic activity">
    <reaction evidence="8">
        <text>(6R)-10-formyltetrahydrofolate + 5-amino-1-(5-phospho-beta-D-ribosyl)imidazole-4-carboxamide = 5-formamido-1-(5-phospho-D-ribosyl)imidazole-4-carboxamide + (6S)-5,6,7,8-tetrahydrofolate</text>
        <dbReference type="Rhea" id="RHEA:22192"/>
        <dbReference type="ChEBI" id="CHEBI:57453"/>
        <dbReference type="ChEBI" id="CHEBI:58467"/>
        <dbReference type="ChEBI" id="CHEBI:58475"/>
        <dbReference type="ChEBI" id="CHEBI:195366"/>
        <dbReference type="EC" id="2.1.2.3"/>
    </reaction>
</comment>
<dbReference type="GO" id="GO:0003937">
    <property type="term" value="F:IMP cyclohydrolase activity"/>
    <property type="evidence" value="ECO:0007669"/>
    <property type="project" value="UniProtKB-EC"/>
</dbReference>
<dbReference type="PROSITE" id="PS51855">
    <property type="entry name" value="MGS"/>
    <property type="match status" value="1"/>
</dbReference>
<dbReference type="GO" id="GO:0005829">
    <property type="term" value="C:cytosol"/>
    <property type="evidence" value="ECO:0007669"/>
    <property type="project" value="TreeGrafter"/>
</dbReference>
<dbReference type="InterPro" id="IPR016193">
    <property type="entry name" value="Cytidine_deaminase-like"/>
</dbReference>
<evidence type="ECO:0000256" key="8">
    <source>
        <dbReference type="ARBA" id="ARBA00050488"/>
    </source>
</evidence>
<dbReference type="HAMAP" id="MF_00139">
    <property type="entry name" value="PurH"/>
    <property type="match status" value="1"/>
</dbReference>
<comment type="similarity">
    <text evidence="3">Belongs to the PurH family.</text>
</comment>
<comment type="catalytic activity">
    <reaction evidence="9">
        <text>IMP + H2O = 5-formamido-1-(5-phospho-D-ribosyl)imidazole-4-carboxamide</text>
        <dbReference type="Rhea" id="RHEA:18445"/>
        <dbReference type="ChEBI" id="CHEBI:15377"/>
        <dbReference type="ChEBI" id="CHEBI:58053"/>
        <dbReference type="ChEBI" id="CHEBI:58467"/>
        <dbReference type="EC" id="3.5.4.10"/>
    </reaction>
</comment>
<dbReference type="NCBIfam" id="NF002049">
    <property type="entry name" value="PRK00881.1"/>
    <property type="match status" value="1"/>
</dbReference>
<evidence type="ECO:0000256" key="5">
    <source>
        <dbReference type="ARBA" id="ARBA00022755"/>
    </source>
</evidence>
<evidence type="ECO:0000256" key="9">
    <source>
        <dbReference type="ARBA" id="ARBA00050687"/>
    </source>
</evidence>
<keyword evidence="5" id="KW-0658">Purine biosynthesis</keyword>
<dbReference type="GO" id="GO:0006189">
    <property type="term" value="P:'de novo' IMP biosynthetic process"/>
    <property type="evidence" value="ECO:0007669"/>
    <property type="project" value="UniProtKB-UniPathway"/>
</dbReference>
<evidence type="ECO:0000256" key="2">
    <source>
        <dbReference type="ARBA" id="ARBA00004954"/>
    </source>
</evidence>
<dbReference type="InterPro" id="IPR002695">
    <property type="entry name" value="PurH-like"/>
</dbReference>
<evidence type="ECO:0000313" key="11">
    <source>
        <dbReference type="EMBL" id="CBI04524.1"/>
    </source>
</evidence>
<dbReference type="GO" id="GO:0004643">
    <property type="term" value="F:phosphoribosylaminoimidazolecarboxamide formyltransferase activity"/>
    <property type="evidence" value="ECO:0007669"/>
    <property type="project" value="UniProtKB-EC"/>
</dbReference>
<evidence type="ECO:0000256" key="1">
    <source>
        <dbReference type="ARBA" id="ARBA00004844"/>
    </source>
</evidence>
<dbReference type="AlphaFoldDB" id="E6QBE8"/>
<dbReference type="FunFam" id="3.40.50.1380:FF:000001">
    <property type="entry name" value="Bifunctional purine biosynthesis protein PurH"/>
    <property type="match status" value="1"/>
</dbReference>
<dbReference type="Pfam" id="PF02142">
    <property type="entry name" value="MGS"/>
    <property type="match status" value="1"/>
</dbReference>
<comment type="pathway">
    <text evidence="1">Purine metabolism; IMP biosynthesis via de novo pathway; IMP from 5-formamido-1-(5-phospho-D-ribosyl)imidazole-4-carboxamide: step 1/1.</text>
</comment>
<dbReference type="InterPro" id="IPR024051">
    <property type="entry name" value="AICAR_Tfase_dup_dom_sf"/>
</dbReference>
<dbReference type="EC" id="2.1.2.3" evidence="11"/>
<dbReference type="SMART" id="SM00851">
    <property type="entry name" value="MGS"/>
    <property type="match status" value="1"/>
</dbReference>
<dbReference type="NCBIfam" id="TIGR00355">
    <property type="entry name" value="purH"/>
    <property type="match status" value="1"/>
</dbReference>
<dbReference type="Gene3D" id="3.40.140.20">
    <property type="match status" value="2"/>
</dbReference>
<dbReference type="SUPFAM" id="SSF52335">
    <property type="entry name" value="Methylglyoxal synthase-like"/>
    <property type="match status" value="1"/>
</dbReference>
<dbReference type="InterPro" id="IPR036914">
    <property type="entry name" value="MGS-like_dom_sf"/>
</dbReference>
<dbReference type="PIRSF" id="PIRSF000414">
    <property type="entry name" value="AICARFT_IMPCHas"/>
    <property type="match status" value="1"/>
</dbReference>
<dbReference type="CDD" id="cd01421">
    <property type="entry name" value="IMPCH"/>
    <property type="match status" value="1"/>
</dbReference>
<evidence type="ECO:0000256" key="7">
    <source>
        <dbReference type="ARBA" id="ARBA00023268"/>
    </source>
</evidence>
<comment type="caution">
    <text evidence="11">The sequence shown here is derived from an EMBL/GenBank/DDBJ whole genome shotgun (WGS) entry which is preliminary data.</text>
</comment>
<keyword evidence="6 11" id="KW-0378">Hydrolase</keyword>
<accession>E6QBE8</accession>
<protein>
    <submittedName>
        <fullName evidence="11">Bifunctional purine biosynthesis protein purH</fullName>
        <ecNumber evidence="11">2.1.2.3</ecNumber>
        <ecNumber evidence="11">3.5.4.10</ecNumber>
    </submittedName>
</protein>
<feature type="domain" description="MGS-like" evidence="10">
    <location>
        <begin position="51"/>
        <end position="199"/>
    </location>
</feature>
<keyword evidence="7" id="KW-0511">Multifunctional enzyme</keyword>
<evidence type="ECO:0000256" key="3">
    <source>
        <dbReference type="ARBA" id="ARBA00007667"/>
    </source>
</evidence>
<gene>
    <name evidence="11" type="primary">purH</name>
    <name evidence="11" type="ORF">CARN5_1983</name>
</gene>